<name>A0A6G7VQC9_9RHOB</name>
<gene>
    <name evidence="2" type="ORF">G8E03_08195</name>
</gene>
<dbReference type="EMBL" id="CP049811">
    <property type="protein sequence ID" value="QIK42058.1"/>
    <property type="molecule type" value="Genomic_DNA"/>
</dbReference>
<organism evidence="2 3">
    <name type="scientific">Pontivivens nitratireducens</name>
    <dbReference type="NCBI Taxonomy" id="2758038"/>
    <lineage>
        <taxon>Bacteria</taxon>
        <taxon>Pseudomonadati</taxon>
        <taxon>Pseudomonadota</taxon>
        <taxon>Alphaproteobacteria</taxon>
        <taxon>Rhodobacterales</taxon>
        <taxon>Paracoccaceae</taxon>
        <taxon>Pontivivens</taxon>
    </lineage>
</organism>
<evidence type="ECO:0000259" key="1">
    <source>
        <dbReference type="Pfam" id="PF20057"/>
    </source>
</evidence>
<accession>A0A6G7VQC9</accession>
<dbReference type="AlphaFoldDB" id="A0A6G7VQC9"/>
<proteinExistence type="predicted"/>
<keyword evidence="3" id="KW-1185">Reference proteome</keyword>
<dbReference type="Pfam" id="PF20057">
    <property type="entry name" value="DUF6456"/>
    <property type="match status" value="1"/>
</dbReference>
<reference evidence="2 3" key="1">
    <citation type="submission" date="2020-03" db="EMBL/GenBank/DDBJ databases">
        <title>Complete genome sequence of Monaibacterium sp. ALG8 with diverse plasmids.</title>
        <authorList>
            <person name="Sun C."/>
        </authorList>
    </citation>
    <scope>NUCLEOTIDE SEQUENCE [LARGE SCALE GENOMIC DNA]</scope>
    <source>
        <strain evidence="2 3">ALG8</strain>
    </source>
</reference>
<dbReference type="KEGG" id="mon:G8E03_08195"/>
<evidence type="ECO:0000313" key="3">
    <source>
        <dbReference type="Proteomes" id="UP000500791"/>
    </source>
</evidence>
<dbReference type="Proteomes" id="UP000500791">
    <property type="component" value="Chromosome"/>
</dbReference>
<sequence length="363" mass="39650">MAADAKACAGFTGCPSASYLGYLAHVGLSVPLRRLARETGRHASSFSRAMRRIEQLREDPILDRCLDRATANLPGRTDVSDLPFEEIMTMTTQALATPLSDSQIEREARRILRRLSETGAFLAVSGGMELAVVFRKSGTTTTRIATCPVTVVEAFRLRDWIAPADRGKIMRYTITAPGRTALARLLEGDAARKRGAEAAPHQVSGERLVMGEDGSTRTMRVNLAESPLALLARRKGSDGKPFLDPVELEAGERLREEFERAQMGPRVGQNWDRFLTVHDGGMSGGGDRLAGPQDARNRVTEAFSALGPGLADITMRCCCFLEGLETAERRMGWSARSGKVVLKIALERLARHYGLVQGNQHMA</sequence>
<evidence type="ECO:0000313" key="2">
    <source>
        <dbReference type="EMBL" id="QIK42058.1"/>
    </source>
</evidence>
<protein>
    <submittedName>
        <fullName evidence="2">Helix-turn-helix domain-containing protein</fullName>
    </submittedName>
</protein>
<feature type="domain" description="DUF6456" evidence="1">
    <location>
        <begin position="219"/>
        <end position="354"/>
    </location>
</feature>
<dbReference type="InterPro" id="IPR045599">
    <property type="entry name" value="DUF6456"/>
</dbReference>